<reference evidence="2 3" key="1">
    <citation type="submission" date="2019-03" db="EMBL/GenBank/DDBJ databases">
        <title>Draft genome sequences of novel Actinobacteria.</title>
        <authorList>
            <person name="Sahin N."/>
            <person name="Ay H."/>
            <person name="Saygin H."/>
        </authorList>
    </citation>
    <scope>NUCLEOTIDE SEQUENCE [LARGE SCALE GENOMIC DNA]</scope>
    <source>
        <strain evidence="2 3">DSM 45347</strain>
    </source>
</reference>
<name>A0A4R4NEN5_9ACTN</name>
<protein>
    <recommendedName>
        <fullName evidence="4">DUF2510 domain-containing protein</fullName>
    </recommendedName>
</protein>
<comment type="caution">
    <text evidence="2">The sequence shown here is derived from an EMBL/GenBank/DDBJ whole genome shotgun (WGS) entry which is preliminary data.</text>
</comment>
<feature type="region of interest" description="Disordered" evidence="1">
    <location>
        <begin position="15"/>
        <end position="34"/>
    </location>
</feature>
<evidence type="ECO:0008006" key="4">
    <source>
        <dbReference type="Google" id="ProtNLM"/>
    </source>
</evidence>
<evidence type="ECO:0000313" key="2">
    <source>
        <dbReference type="EMBL" id="TDC06013.1"/>
    </source>
</evidence>
<feature type="non-terminal residue" evidence="2">
    <location>
        <position position="34"/>
    </location>
</feature>
<gene>
    <name evidence="2" type="ORF">E1284_34450</name>
</gene>
<dbReference type="AlphaFoldDB" id="A0A4R4NEN5"/>
<sequence length="34" mass="4181">MGHERYWDGHSWTTQSRRYESRTRRRTSLSTTPP</sequence>
<dbReference type="EMBL" id="SMJW01000281">
    <property type="protein sequence ID" value="TDC06013.1"/>
    <property type="molecule type" value="Genomic_DNA"/>
</dbReference>
<organism evidence="2 3">
    <name type="scientific">Actinomadura bangladeshensis</name>
    <dbReference type="NCBI Taxonomy" id="453573"/>
    <lineage>
        <taxon>Bacteria</taxon>
        <taxon>Bacillati</taxon>
        <taxon>Actinomycetota</taxon>
        <taxon>Actinomycetes</taxon>
        <taxon>Streptosporangiales</taxon>
        <taxon>Thermomonosporaceae</taxon>
        <taxon>Actinomadura</taxon>
    </lineage>
</organism>
<proteinExistence type="predicted"/>
<accession>A0A4R4NEN5</accession>
<keyword evidence="3" id="KW-1185">Reference proteome</keyword>
<evidence type="ECO:0000256" key="1">
    <source>
        <dbReference type="SAM" id="MobiDB-lite"/>
    </source>
</evidence>
<dbReference type="Proteomes" id="UP000295431">
    <property type="component" value="Unassembled WGS sequence"/>
</dbReference>
<evidence type="ECO:0000313" key="3">
    <source>
        <dbReference type="Proteomes" id="UP000295431"/>
    </source>
</evidence>